<organism evidence="7 8">
    <name type="scientific">Brachionus plicatilis</name>
    <name type="common">Marine rotifer</name>
    <name type="synonym">Brachionus muelleri</name>
    <dbReference type="NCBI Taxonomy" id="10195"/>
    <lineage>
        <taxon>Eukaryota</taxon>
        <taxon>Metazoa</taxon>
        <taxon>Spiralia</taxon>
        <taxon>Gnathifera</taxon>
        <taxon>Rotifera</taxon>
        <taxon>Eurotatoria</taxon>
        <taxon>Monogononta</taxon>
        <taxon>Pseudotrocha</taxon>
        <taxon>Ploima</taxon>
        <taxon>Brachionidae</taxon>
        <taxon>Brachionus</taxon>
    </lineage>
</organism>
<keyword evidence="8" id="KW-1185">Reference proteome</keyword>
<feature type="domain" description="EGF-like" evidence="6">
    <location>
        <begin position="604"/>
        <end position="640"/>
    </location>
</feature>
<evidence type="ECO:0000256" key="5">
    <source>
        <dbReference type="SAM" id="Phobius"/>
    </source>
</evidence>
<comment type="caution">
    <text evidence="4">Lacks conserved residue(s) required for the propagation of feature annotation.</text>
</comment>
<evidence type="ECO:0000259" key="6">
    <source>
        <dbReference type="PROSITE" id="PS50026"/>
    </source>
</evidence>
<feature type="disulfide bond" evidence="4">
    <location>
        <begin position="608"/>
        <end position="618"/>
    </location>
</feature>
<dbReference type="InterPro" id="IPR036322">
    <property type="entry name" value="WD40_repeat_dom_sf"/>
</dbReference>
<keyword evidence="5" id="KW-0812">Transmembrane</keyword>
<feature type="disulfide bond" evidence="4">
    <location>
        <begin position="651"/>
        <end position="668"/>
    </location>
</feature>
<keyword evidence="5" id="KW-0472">Membrane</keyword>
<name>A0A3M7Q2W1_BRAPC</name>
<feature type="domain" description="EGF-like" evidence="6">
    <location>
        <begin position="688"/>
        <end position="724"/>
    </location>
</feature>
<dbReference type="STRING" id="10195.A0A3M7Q2W1"/>
<dbReference type="PANTHER" id="PTHR24049">
    <property type="entry name" value="CRUMBS FAMILY MEMBER"/>
    <property type="match status" value="1"/>
</dbReference>
<dbReference type="CDD" id="cd00054">
    <property type="entry name" value="EGF_CA"/>
    <property type="match status" value="1"/>
</dbReference>
<gene>
    <name evidence="7" type="ORF">BpHYR1_012469</name>
</gene>
<reference evidence="7 8" key="1">
    <citation type="journal article" date="2018" name="Sci. Rep.">
        <title>Genomic signatures of local adaptation to the degree of environmental predictability in rotifers.</title>
        <authorList>
            <person name="Franch-Gras L."/>
            <person name="Hahn C."/>
            <person name="Garcia-Roger E.M."/>
            <person name="Carmona M.J."/>
            <person name="Serra M."/>
            <person name="Gomez A."/>
        </authorList>
    </citation>
    <scope>NUCLEOTIDE SEQUENCE [LARGE SCALE GENOMIC DNA]</scope>
    <source>
        <strain evidence="7">HYR1</strain>
    </source>
</reference>
<dbReference type="InterPro" id="IPR015943">
    <property type="entry name" value="WD40/YVTN_repeat-like_dom_sf"/>
</dbReference>
<dbReference type="AlphaFoldDB" id="A0A3M7Q2W1"/>
<dbReference type="SUPFAM" id="SSF50978">
    <property type="entry name" value="WD40 repeat-like"/>
    <property type="match status" value="1"/>
</dbReference>
<dbReference type="InterPro" id="IPR051022">
    <property type="entry name" value="Notch_Cell-Fate_Det"/>
</dbReference>
<keyword evidence="1 4" id="KW-0245">EGF-like domain</keyword>
<dbReference type="EMBL" id="REGN01007674">
    <property type="protein sequence ID" value="RNA05564.1"/>
    <property type="molecule type" value="Genomic_DNA"/>
</dbReference>
<keyword evidence="5" id="KW-1133">Transmembrane helix</keyword>
<dbReference type="Gene3D" id="2.130.10.10">
    <property type="entry name" value="YVTN repeat-like/Quinoprotein amine dehydrogenase"/>
    <property type="match status" value="1"/>
</dbReference>
<proteinExistence type="predicted"/>
<evidence type="ECO:0000256" key="2">
    <source>
        <dbReference type="ARBA" id="ARBA00022737"/>
    </source>
</evidence>
<evidence type="ECO:0000313" key="8">
    <source>
        <dbReference type="Proteomes" id="UP000276133"/>
    </source>
</evidence>
<feature type="disulfide bond" evidence="4">
    <location>
        <begin position="714"/>
        <end position="723"/>
    </location>
</feature>
<comment type="caution">
    <text evidence="7">The sequence shown here is derived from an EMBL/GenBank/DDBJ whole genome shotgun (WGS) entry which is preliminary data.</text>
</comment>
<dbReference type="Proteomes" id="UP000276133">
    <property type="component" value="Unassembled WGS sequence"/>
</dbReference>
<keyword evidence="3 4" id="KW-1015">Disulfide bond</keyword>
<dbReference type="SMART" id="SM00181">
    <property type="entry name" value="EGF"/>
    <property type="match status" value="3"/>
</dbReference>
<evidence type="ECO:0000256" key="3">
    <source>
        <dbReference type="ARBA" id="ARBA00023157"/>
    </source>
</evidence>
<evidence type="ECO:0000313" key="7">
    <source>
        <dbReference type="EMBL" id="RNA05564.1"/>
    </source>
</evidence>
<keyword evidence="2" id="KW-0677">Repeat</keyword>
<protein>
    <submittedName>
        <fullName evidence="7">Neurogenic locus notch-like protein</fullName>
    </submittedName>
</protein>
<dbReference type="OrthoDB" id="430340at2759"/>
<dbReference type="PROSITE" id="PS00022">
    <property type="entry name" value="EGF_1"/>
    <property type="match status" value="2"/>
</dbReference>
<dbReference type="PROSITE" id="PS50026">
    <property type="entry name" value="EGF_3"/>
    <property type="match status" value="3"/>
</dbReference>
<evidence type="ECO:0000256" key="4">
    <source>
        <dbReference type="PROSITE-ProRule" id="PRU00076"/>
    </source>
</evidence>
<feature type="disulfide bond" evidence="4">
    <location>
        <begin position="630"/>
        <end position="639"/>
    </location>
</feature>
<dbReference type="Gene3D" id="2.10.25.10">
    <property type="entry name" value="Laminin"/>
    <property type="match status" value="1"/>
</dbReference>
<sequence>MNKIFKKNFKSLKIFFNEWVYLKNGTQLNAEMERGPKINNVHVVSNNVQNQITKQKIDFYERLCSNELTRKILQHSSKHKLDKDILEEVAIIIEEYSEYHLVSSQVSTSDKIKTIKYVIDVDFKADKESNNNSKSIRQLLQSRKTNLKEDLYSLKFKVFSHGLVYLFKALGLYPWASMSGFTLATCDLRHGSTFLLIQEALFRMIKIFFIFFLIKLFSNGCIKCQIFVSGGDDKLIRIFQNDSIVSIYDAQEDIICLDARVSKHIVVAGRSDKNVLVWNFKNNSTISVNEIASVYSILIINDTHFVAGYDGKIIFWSIDLQTKIHFQNQSFSKIRDLKRLKIDKILIASSNRIVFAYSLSENRILDSLTVSNNSTDELRSIDLLNKTFIVKFCKLYTGVNAVRILDEKTVLLGGWKLKYWDIDLNIIKGIDDAWIRSIELLNEEVFIAGDGNGNIEFWNSKNMSFIKRIFLGNNEDINALVNLNISLIDFEFTNGQNFRMISTEDDTMLLSSQSETKNSSTSSESMAMVTKKLNWETIIQSSVSSLYDLNITSSNRLDQTTSSFYSVIGTKPTIDMANFSQETQFTFESLDIGLIMDLSQLNLDMNDCLSNCSGNGKCKVSNSLKFECECFKNYVGTKCHINTLACNSNPCRNNATCIDNINNRTYTCKCMSNDNRSSLFYGLNCEKKIDVCQNETCSGNGVCYDGGFEPKCKCFSKYSGDKCQIESQEMKTIKAIIALRGID</sequence>
<dbReference type="InterPro" id="IPR000742">
    <property type="entry name" value="EGF"/>
</dbReference>
<evidence type="ECO:0000256" key="1">
    <source>
        <dbReference type="ARBA" id="ARBA00022536"/>
    </source>
</evidence>
<dbReference type="SUPFAM" id="SSF57196">
    <property type="entry name" value="EGF/Laminin"/>
    <property type="match status" value="2"/>
</dbReference>
<accession>A0A3M7Q2W1</accession>
<feature type="transmembrane region" description="Helical" evidence="5">
    <location>
        <begin position="200"/>
        <end position="218"/>
    </location>
</feature>
<feature type="domain" description="EGF-like" evidence="6">
    <location>
        <begin position="642"/>
        <end position="686"/>
    </location>
</feature>